<evidence type="ECO:0000313" key="3">
    <source>
        <dbReference type="EMBL" id="EMR69021.1"/>
    </source>
</evidence>
<feature type="chain" id="PRO_5004085572" description="Integral membrane protein" evidence="2">
    <location>
        <begin position="23"/>
        <end position="272"/>
    </location>
</feature>
<protein>
    <recommendedName>
        <fullName evidence="5">Integral membrane protein</fullName>
    </recommendedName>
</protein>
<dbReference type="Proteomes" id="UP000012174">
    <property type="component" value="Unassembled WGS sequence"/>
</dbReference>
<dbReference type="HOGENOM" id="CLU_1023189_0_0_1"/>
<keyword evidence="4" id="KW-1185">Reference proteome</keyword>
<feature type="transmembrane region" description="Helical" evidence="1">
    <location>
        <begin position="143"/>
        <end position="166"/>
    </location>
</feature>
<name>M7TGF0_EUTLA</name>
<proteinExistence type="predicted"/>
<evidence type="ECO:0000313" key="4">
    <source>
        <dbReference type="Proteomes" id="UP000012174"/>
    </source>
</evidence>
<accession>M7TGF0</accession>
<keyword evidence="2" id="KW-0732">Signal</keyword>
<keyword evidence="1" id="KW-0812">Transmembrane</keyword>
<organism evidence="3 4">
    <name type="scientific">Eutypa lata (strain UCR-EL1)</name>
    <name type="common">Grapevine dieback disease fungus</name>
    <name type="synonym">Eutypa armeniacae</name>
    <dbReference type="NCBI Taxonomy" id="1287681"/>
    <lineage>
        <taxon>Eukaryota</taxon>
        <taxon>Fungi</taxon>
        <taxon>Dikarya</taxon>
        <taxon>Ascomycota</taxon>
        <taxon>Pezizomycotina</taxon>
        <taxon>Sordariomycetes</taxon>
        <taxon>Xylariomycetidae</taxon>
        <taxon>Xylariales</taxon>
        <taxon>Diatrypaceae</taxon>
        <taxon>Eutypa</taxon>
    </lineage>
</organism>
<keyword evidence="1" id="KW-0472">Membrane</keyword>
<dbReference type="KEGG" id="ela:UCREL1_3959"/>
<evidence type="ECO:0000256" key="2">
    <source>
        <dbReference type="SAM" id="SignalP"/>
    </source>
</evidence>
<dbReference type="AlphaFoldDB" id="M7TGF0"/>
<feature type="transmembrane region" description="Helical" evidence="1">
    <location>
        <begin position="104"/>
        <end position="122"/>
    </location>
</feature>
<sequence length="272" mass="30630">MARLNYAMGFALLVLVGHPAFAMIRTNQFQQWYPQYGFIFEQIKHDNCSQEFNNYLTGKPQDFPIDRFGGGAQVLLGVTPTILSILGPSTEELAMLGVVARRPLLAIILALGSPSMYLSRAFDYNHPDEMLADRRYRQKQWRPFPAAQWAICAAEYLLAIAAVANIALVNRDLGVKTVCSWMSDMIIAPMVWGILGLAIHMAGAVSLRLRARREYFVDAAGGAPHVVDTPAKWLRDWPRRAREICALEFVPAVAQRDFRMRVFPERQMTPCA</sequence>
<keyword evidence="1" id="KW-1133">Transmembrane helix</keyword>
<evidence type="ECO:0008006" key="5">
    <source>
        <dbReference type="Google" id="ProtNLM"/>
    </source>
</evidence>
<dbReference type="eggNOG" id="ENOG502SQ4J">
    <property type="taxonomic scope" value="Eukaryota"/>
</dbReference>
<dbReference type="EMBL" id="KB706142">
    <property type="protein sequence ID" value="EMR69021.1"/>
    <property type="molecule type" value="Genomic_DNA"/>
</dbReference>
<gene>
    <name evidence="3" type="ORF">UCREL1_3959</name>
</gene>
<reference evidence="4" key="1">
    <citation type="journal article" date="2013" name="Genome Announc.">
        <title>Draft genome sequence of the grapevine dieback fungus Eutypa lata UCR-EL1.</title>
        <authorList>
            <person name="Blanco-Ulate B."/>
            <person name="Rolshausen P.E."/>
            <person name="Cantu D."/>
        </authorList>
    </citation>
    <scope>NUCLEOTIDE SEQUENCE [LARGE SCALE GENOMIC DNA]</scope>
    <source>
        <strain evidence="4">UCR-EL1</strain>
    </source>
</reference>
<feature type="transmembrane region" description="Helical" evidence="1">
    <location>
        <begin position="186"/>
        <end position="207"/>
    </location>
</feature>
<evidence type="ECO:0000256" key="1">
    <source>
        <dbReference type="SAM" id="Phobius"/>
    </source>
</evidence>
<dbReference type="OrthoDB" id="3009728at2759"/>
<feature type="signal peptide" evidence="2">
    <location>
        <begin position="1"/>
        <end position="22"/>
    </location>
</feature>
<dbReference type="OMA" id="AQWAICA"/>